<evidence type="ECO:0000313" key="2">
    <source>
        <dbReference type="Proteomes" id="UP000494256"/>
    </source>
</evidence>
<evidence type="ECO:0000313" key="1">
    <source>
        <dbReference type="EMBL" id="CAB3255821.1"/>
    </source>
</evidence>
<dbReference type="EMBL" id="CADEBD010000443">
    <property type="protein sequence ID" value="CAB3255821.1"/>
    <property type="molecule type" value="Genomic_DNA"/>
</dbReference>
<proteinExistence type="predicted"/>
<reference evidence="1 2" key="1">
    <citation type="submission" date="2020-04" db="EMBL/GenBank/DDBJ databases">
        <authorList>
            <person name="Wallbank WR R."/>
            <person name="Pardo Diaz C."/>
            <person name="Kozak K."/>
            <person name="Martin S."/>
            <person name="Jiggins C."/>
            <person name="Moest M."/>
            <person name="Warren A I."/>
            <person name="Byers J.R.P. K."/>
            <person name="Montejo-Kovacevich G."/>
            <person name="Yen C E."/>
        </authorList>
    </citation>
    <scope>NUCLEOTIDE SEQUENCE [LARGE SCALE GENOMIC DNA]</scope>
</reference>
<protein>
    <submittedName>
        <fullName evidence="1">Uncharacterized protein</fullName>
    </submittedName>
</protein>
<accession>A0A8S1BAG0</accession>
<sequence length="78" mass="8560">MHTLTNNDAQTRIHKAFTHTLTELTMKAVAQGAGDAHTRVTPKQRVPKLGALAGELSRREVLRARPAPPAFTNHLLNL</sequence>
<dbReference type="OrthoDB" id="6513042at2759"/>
<organism evidence="1 2">
    <name type="scientific">Arctia plantaginis</name>
    <name type="common">Wood tiger moth</name>
    <name type="synonym">Phalaena plantaginis</name>
    <dbReference type="NCBI Taxonomy" id="874455"/>
    <lineage>
        <taxon>Eukaryota</taxon>
        <taxon>Metazoa</taxon>
        <taxon>Ecdysozoa</taxon>
        <taxon>Arthropoda</taxon>
        <taxon>Hexapoda</taxon>
        <taxon>Insecta</taxon>
        <taxon>Pterygota</taxon>
        <taxon>Neoptera</taxon>
        <taxon>Endopterygota</taxon>
        <taxon>Lepidoptera</taxon>
        <taxon>Glossata</taxon>
        <taxon>Ditrysia</taxon>
        <taxon>Noctuoidea</taxon>
        <taxon>Erebidae</taxon>
        <taxon>Arctiinae</taxon>
        <taxon>Arctia</taxon>
    </lineage>
</organism>
<dbReference type="AlphaFoldDB" id="A0A8S1BAG0"/>
<comment type="caution">
    <text evidence="1">The sequence shown here is derived from an EMBL/GenBank/DDBJ whole genome shotgun (WGS) entry which is preliminary data.</text>
</comment>
<name>A0A8S1BAG0_ARCPL</name>
<gene>
    <name evidence="1" type="ORF">APLA_LOCUS15428</name>
</gene>
<dbReference type="Proteomes" id="UP000494256">
    <property type="component" value="Unassembled WGS sequence"/>
</dbReference>